<sequence>MSRQKEREFKNLLTAAEYQLLQQTYNFNLSFKQTNLYFDTATQQLRQMGCGLRIRLFVDQAEQTLKVPASDNHDLWELTDQLNVAVARRGEIQRAGQVADYLQKHKIDIAHLQMTGYAQTKRQQVRLPAGLLVLDQTIYADDGVDYELELEVTADTTATIFQEILSLRDIPQRPVTNKVARAVTKYQAPNNENRRANLTRMLFI</sequence>
<dbReference type="Pfam" id="PF01928">
    <property type="entry name" value="CYTH"/>
    <property type="match status" value="1"/>
</dbReference>
<accession>A0ABW1R9Z5</accession>
<dbReference type="SMART" id="SM01118">
    <property type="entry name" value="CYTH"/>
    <property type="match status" value="1"/>
</dbReference>
<dbReference type="InterPro" id="IPR009195">
    <property type="entry name" value="Uncharacterised_YjbK"/>
</dbReference>
<gene>
    <name evidence="2" type="ORF">ACFQGP_01865</name>
</gene>
<reference evidence="3" key="1">
    <citation type="journal article" date="2019" name="Int. J. Syst. Evol. Microbiol.">
        <title>The Global Catalogue of Microorganisms (GCM) 10K type strain sequencing project: providing services to taxonomists for standard genome sequencing and annotation.</title>
        <authorList>
            <consortium name="The Broad Institute Genomics Platform"/>
            <consortium name="The Broad Institute Genome Sequencing Center for Infectious Disease"/>
            <person name="Wu L."/>
            <person name="Ma J."/>
        </authorList>
    </citation>
    <scope>NUCLEOTIDE SEQUENCE [LARGE SCALE GENOMIC DNA]</scope>
    <source>
        <strain evidence="3">CCM 8904</strain>
    </source>
</reference>
<protein>
    <submittedName>
        <fullName evidence="2">CYTH domain-containing protein</fullName>
    </submittedName>
</protein>
<evidence type="ECO:0000313" key="2">
    <source>
        <dbReference type="EMBL" id="MFC6169321.1"/>
    </source>
</evidence>
<comment type="caution">
    <text evidence="2">The sequence shown here is derived from an EMBL/GenBank/DDBJ whole genome shotgun (WGS) entry which is preliminary data.</text>
</comment>
<evidence type="ECO:0000313" key="3">
    <source>
        <dbReference type="Proteomes" id="UP001596289"/>
    </source>
</evidence>
<name>A0ABW1R9Z5_9LACO</name>
<dbReference type="InterPro" id="IPR033469">
    <property type="entry name" value="CYTH-like_dom_sf"/>
</dbReference>
<organism evidence="2 3">
    <name type="scientific">Loigolactobacillus jiayinensis</name>
    <dbReference type="NCBI Taxonomy" id="2486016"/>
    <lineage>
        <taxon>Bacteria</taxon>
        <taxon>Bacillati</taxon>
        <taxon>Bacillota</taxon>
        <taxon>Bacilli</taxon>
        <taxon>Lactobacillales</taxon>
        <taxon>Lactobacillaceae</taxon>
        <taxon>Loigolactobacillus</taxon>
    </lineage>
</organism>
<keyword evidence="3" id="KW-1185">Reference proteome</keyword>
<feature type="domain" description="CYTH" evidence="1">
    <location>
        <begin position="4"/>
        <end position="189"/>
    </location>
</feature>
<dbReference type="PROSITE" id="PS51707">
    <property type="entry name" value="CYTH"/>
    <property type="match status" value="1"/>
</dbReference>
<dbReference type="InterPro" id="IPR023577">
    <property type="entry name" value="CYTH_domain"/>
</dbReference>
<proteinExistence type="predicted"/>
<dbReference type="Gene3D" id="2.40.320.10">
    <property type="entry name" value="Hypothetical Protein Pfu-838710-001"/>
    <property type="match status" value="1"/>
</dbReference>
<dbReference type="Proteomes" id="UP001596289">
    <property type="component" value="Unassembled WGS sequence"/>
</dbReference>
<dbReference type="SUPFAM" id="SSF55154">
    <property type="entry name" value="CYTH-like phosphatases"/>
    <property type="match status" value="1"/>
</dbReference>
<dbReference type="EMBL" id="JBHSSL010000016">
    <property type="protein sequence ID" value="MFC6169321.1"/>
    <property type="molecule type" value="Genomic_DNA"/>
</dbReference>
<evidence type="ECO:0000259" key="1">
    <source>
        <dbReference type="PROSITE" id="PS51707"/>
    </source>
</evidence>
<dbReference type="PIRSF" id="PIRSF012526">
    <property type="entry name" value="CYTH_UCP012526"/>
    <property type="match status" value="1"/>
</dbReference>
<dbReference type="RefSeq" id="WP_125551889.1">
    <property type="nucleotide sequence ID" value="NZ_JBHSSL010000016.1"/>
</dbReference>
<dbReference type="CDD" id="cd07762">
    <property type="entry name" value="CYTH-like_Pase_1"/>
    <property type="match status" value="1"/>
</dbReference>